<protein>
    <submittedName>
        <fullName evidence="2">Uncharacterized protein</fullName>
    </submittedName>
</protein>
<keyword evidence="3" id="KW-1185">Reference proteome</keyword>
<evidence type="ECO:0000313" key="3">
    <source>
        <dbReference type="Proteomes" id="UP000239899"/>
    </source>
</evidence>
<dbReference type="OrthoDB" id="10514972at2759"/>
<feature type="region of interest" description="Disordered" evidence="1">
    <location>
        <begin position="220"/>
        <end position="242"/>
    </location>
</feature>
<evidence type="ECO:0000256" key="1">
    <source>
        <dbReference type="SAM" id="MobiDB-lite"/>
    </source>
</evidence>
<proteinExistence type="predicted"/>
<feature type="region of interest" description="Disordered" evidence="1">
    <location>
        <begin position="352"/>
        <end position="389"/>
    </location>
</feature>
<feature type="compositionally biased region" description="Basic residues" evidence="1">
    <location>
        <begin position="366"/>
        <end position="380"/>
    </location>
</feature>
<evidence type="ECO:0000313" key="2">
    <source>
        <dbReference type="EMBL" id="PRW32831.1"/>
    </source>
</evidence>
<reference evidence="2 3" key="1">
    <citation type="journal article" date="2018" name="Plant J.">
        <title>Genome sequences of Chlorella sorokiniana UTEX 1602 and Micractinium conductrix SAG 241.80: implications to maltose excretion by a green alga.</title>
        <authorList>
            <person name="Arriola M.B."/>
            <person name="Velmurugan N."/>
            <person name="Zhang Y."/>
            <person name="Plunkett M.H."/>
            <person name="Hondzo H."/>
            <person name="Barney B.M."/>
        </authorList>
    </citation>
    <scope>NUCLEOTIDE SEQUENCE [LARGE SCALE GENOMIC DNA]</scope>
    <source>
        <strain evidence="3">UTEX 1602</strain>
    </source>
</reference>
<dbReference type="EMBL" id="LHPG02000018">
    <property type="protein sequence ID" value="PRW32831.1"/>
    <property type="molecule type" value="Genomic_DNA"/>
</dbReference>
<gene>
    <name evidence="2" type="ORF">C2E21_7966</name>
</gene>
<sequence>MGSVVDALQGVFGGGQDVSFLNEVLRQYREIRKVYHYQYTAEDKQALKACATDLRPFTHSFVPAGGTYWVLSKMVKHPQQLGRLTRAALVLLRLAAASEVFRVGYLVGSYRQGMDCTRRLVELRSPLGGEIVAIIRSRDPQHPLLKYERQPAEMNEDGSRPRIVNEANRLAQIAHFQKELAAAKGGQPLAASDHYNRSADDFLFQIMKQREQDVSTIQQGGGPAAAIASGRPEAVRPEGSRSPRAEYEAAGMASATGISAAMGGGSLSTIRRDGGLVITDEPQAASPQSSAALQQQAAQLAAAAVGGGVSNTAPGGSSTGGSSGAEATSGGDDPFGMLLGGGLGGAWGAELSEEGAARAAAEEARHRRREAWKKRWWRRGGRGEEQQSW</sequence>
<name>A0A2P6TFD9_CHLSO</name>
<organism evidence="2 3">
    <name type="scientific">Chlorella sorokiniana</name>
    <name type="common">Freshwater green alga</name>
    <dbReference type="NCBI Taxonomy" id="3076"/>
    <lineage>
        <taxon>Eukaryota</taxon>
        <taxon>Viridiplantae</taxon>
        <taxon>Chlorophyta</taxon>
        <taxon>core chlorophytes</taxon>
        <taxon>Trebouxiophyceae</taxon>
        <taxon>Chlorellales</taxon>
        <taxon>Chlorellaceae</taxon>
        <taxon>Chlorella clade</taxon>
        <taxon>Chlorella</taxon>
    </lineage>
</organism>
<accession>A0A2P6TFD9</accession>
<dbReference type="Proteomes" id="UP000239899">
    <property type="component" value="Unassembled WGS sequence"/>
</dbReference>
<feature type="compositionally biased region" description="Basic and acidic residues" evidence="1">
    <location>
        <begin position="233"/>
        <end position="242"/>
    </location>
</feature>
<dbReference type="AlphaFoldDB" id="A0A2P6TFD9"/>
<feature type="region of interest" description="Disordered" evidence="1">
    <location>
        <begin position="311"/>
        <end position="337"/>
    </location>
</feature>
<comment type="caution">
    <text evidence="2">The sequence shown here is derived from an EMBL/GenBank/DDBJ whole genome shotgun (WGS) entry which is preliminary data.</text>
</comment>